<protein>
    <submittedName>
        <fullName evidence="2">CopG protein</fullName>
    </submittedName>
</protein>
<name>A0A063Y8P7_9GAMM</name>
<sequence>MKRLSTLALSSLIAAALILFSGYSVAESQVMQVYKSETCGCCDDWIEHIEAAGIQVEATNLQQMQLKKIELGVPAQLASCHTGVINGYVIEGHVPASDILRLLQEQPQVTGLTVPGMPHGSPGMETGRIDAYDVLAFDADTQATQVWSSYPQP</sequence>
<keyword evidence="3" id="KW-1185">Reference proteome</keyword>
<evidence type="ECO:0000313" key="3">
    <source>
        <dbReference type="Proteomes" id="UP000027318"/>
    </source>
</evidence>
<gene>
    <name evidence="2" type="ORF">ADINL_0125</name>
</gene>
<dbReference type="Proteomes" id="UP000027318">
    <property type="component" value="Unassembled WGS sequence"/>
</dbReference>
<dbReference type="AlphaFoldDB" id="A0A063Y8P7"/>
<dbReference type="Pfam" id="PF04214">
    <property type="entry name" value="DUF411"/>
    <property type="match status" value="1"/>
</dbReference>
<evidence type="ECO:0000256" key="1">
    <source>
        <dbReference type="SAM" id="SignalP"/>
    </source>
</evidence>
<feature type="signal peptide" evidence="1">
    <location>
        <begin position="1"/>
        <end position="26"/>
    </location>
</feature>
<accession>A0A063Y8P7</accession>
<comment type="caution">
    <text evidence="2">The sequence shown here is derived from an EMBL/GenBank/DDBJ whole genome shotgun (WGS) entry which is preliminary data.</text>
</comment>
<proteinExistence type="predicted"/>
<evidence type="ECO:0000313" key="2">
    <source>
        <dbReference type="EMBL" id="KDE41445.1"/>
    </source>
</evidence>
<feature type="chain" id="PRO_5001620217" evidence="1">
    <location>
        <begin position="27"/>
        <end position="153"/>
    </location>
</feature>
<dbReference type="PATRIC" id="fig|267850.7.peg.125"/>
<keyword evidence="1" id="KW-0732">Signal</keyword>
<dbReference type="RefSeq" id="WP_036542487.1">
    <property type="nucleotide sequence ID" value="NZ_JBKBNO010000005.1"/>
</dbReference>
<dbReference type="EMBL" id="JMSZ01000001">
    <property type="protein sequence ID" value="KDE41445.1"/>
    <property type="molecule type" value="Genomic_DNA"/>
</dbReference>
<organism evidence="2 3">
    <name type="scientific">Nitrincola lacisaponensis</name>
    <dbReference type="NCBI Taxonomy" id="267850"/>
    <lineage>
        <taxon>Bacteria</taxon>
        <taxon>Pseudomonadati</taxon>
        <taxon>Pseudomonadota</taxon>
        <taxon>Gammaproteobacteria</taxon>
        <taxon>Oceanospirillales</taxon>
        <taxon>Oceanospirillaceae</taxon>
        <taxon>Nitrincola</taxon>
    </lineage>
</organism>
<dbReference type="STRING" id="267850.ADINL_0125"/>
<dbReference type="InterPro" id="IPR007332">
    <property type="entry name" value="DUF411"/>
</dbReference>
<reference evidence="2 3" key="1">
    <citation type="journal article" date="2005" name="Int. J. Syst. Evol. Microbiol.">
        <title>Nitrincola lacisaponensis gen. nov., sp. nov., a novel alkaliphilic bacterium isolated from an alkaline, saline lake.</title>
        <authorList>
            <person name="Dimitriu P.A."/>
            <person name="Shukla S.K."/>
            <person name="Conradt J."/>
            <person name="Marquez M.C."/>
            <person name="Ventosa A."/>
            <person name="Maglia A."/>
            <person name="Peyton B.M."/>
            <person name="Pinkart H.C."/>
            <person name="Mormile M.R."/>
        </authorList>
    </citation>
    <scope>NUCLEOTIDE SEQUENCE [LARGE SCALE GENOMIC DNA]</scope>
    <source>
        <strain evidence="2 3">4CA</strain>
    </source>
</reference>